<proteinExistence type="predicted"/>
<accession>A0ACB8CA21</accession>
<protein>
    <submittedName>
        <fullName evidence="1">Uncharacterized protein</fullName>
    </submittedName>
</protein>
<sequence length="287" mass="31563">MGRTGTGARNVSRRSAPKINGTADAWTAHGDSAATTVVPAIPGHVDDKDRAGTETLEDIMAFPFRLPAQRTCSDALFTICRKANREYRYSRSANACVEAGAGDVAALLHVCNRSPNRFPSVQVCEKRCVFSERPSDSCLEQPLFAACARQDVKNRWWFFDGRSCLRWDFPRGGCPANNGVVAIFSSEAECVWRCTNPRYPPCRKPASAPCGDKFLKFPAFADVSADDGRVRCLTTLASRPRVRRCLAGSNRYRSKAACEQSCERNTHLSATTMPNRIWRGKGSSGLV</sequence>
<reference evidence="1" key="1">
    <citation type="submission" date="2020-05" db="EMBL/GenBank/DDBJ databases">
        <title>Large-scale comparative analyses of tick genomes elucidate their genetic diversity and vector capacities.</title>
        <authorList>
            <person name="Jia N."/>
            <person name="Wang J."/>
            <person name="Shi W."/>
            <person name="Du L."/>
            <person name="Sun Y."/>
            <person name="Zhan W."/>
            <person name="Jiang J."/>
            <person name="Wang Q."/>
            <person name="Zhang B."/>
            <person name="Ji P."/>
            <person name="Sakyi L.B."/>
            <person name="Cui X."/>
            <person name="Yuan T."/>
            <person name="Jiang B."/>
            <person name="Yang W."/>
            <person name="Lam T.T.-Y."/>
            <person name="Chang Q."/>
            <person name="Ding S."/>
            <person name="Wang X."/>
            <person name="Zhu J."/>
            <person name="Ruan X."/>
            <person name="Zhao L."/>
            <person name="Wei J."/>
            <person name="Que T."/>
            <person name="Du C."/>
            <person name="Cheng J."/>
            <person name="Dai P."/>
            <person name="Han X."/>
            <person name="Huang E."/>
            <person name="Gao Y."/>
            <person name="Liu J."/>
            <person name="Shao H."/>
            <person name="Ye R."/>
            <person name="Li L."/>
            <person name="Wei W."/>
            <person name="Wang X."/>
            <person name="Wang C."/>
            <person name="Yang T."/>
            <person name="Huo Q."/>
            <person name="Li W."/>
            <person name="Guo W."/>
            <person name="Chen H."/>
            <person name="Zhou L."/>
            <person name="Ni X."/>
            <person name="Tian J."/>
            <person name="Zhou Y."/>
            <person name="Sheng Y."/>
            <person name="Liu T."/>
            <person name="Pan Y."/>
            <person name="Xia L."/>
            <person name="Li J."/>
            <person name="Zhao F."/>
            <person name="Cao W."/>
        </authorList>
    </citation>
    <scope>NUCLEOTIDE SEQUENCE</scope>
    <source>
        <strain evidence="1">Dsil-2018</strain>
    </source>
</reference>
<dbReference type="EMBL" id="CM023477">
    <property type="protein sequence ID" value="KAH7937719.1"/>
    <property type="molecule type" value="Genomic_DNA"/>
</dbReference>
<evidence type="ECO:0000313" key="1">
    <source>
        <dbReference type="EMBL" id="KAH7937719.1"/>
    </source>
</evidence>
<organism evidence="1 2">
    <name type="scientific">Dermacentor silvarum</name>
    <name type="common">Tick</name>
    <dbReference type="NCBI Taxonomy" id="543639"/>
    <lineage>
        <taxon>Eukaryota</taxon>
        <taxon>Metazoa</taxon>
        <taxon>Ecdysozoa</taxon>
        <taxon>Arthropoda</taxon>
        <taxon>Chelicerata</taxon>
        <taxon>Arachnida</taxon>
        <taxon>Acari</taxon>
        <taxon>Parasitiformes</taxon>
        <taxon>Ixodida</taxon>
        <taxon>Ixodoidea</taxon>
        <taxon>Ixodidae</taxon>
        <taxon>Rhipicephalinae</taxon>
        <taxon>Dermacentor</taxon>
    </lineage>
</organism>
<dbReference type="Proteomes" id="UP000821865">
    <property type="component" value="Chromosome 8"/>
</dbReference>
<comment type="caution">
    <text evidence="1">The sequence shown here is derived from an EMBL/GenBank/DDBJ whole genome shotgun (WGS) entry which is preliminary data.</text>
</comment>
<evidence type="ECO:0000313" key="2">
    <source>
        <dbReference type="Proteomes" id="UP000821865"/>
    </source>
</evidence>
<name>A0ACB8CA21_DERSI</name>
<gene>
    <name evidence="1" type="ORF">HPB49_015051</name>
</gene>
<keyword evidence="2" id="KW-1185">Reference proteome</keyword>